<name>X6P2R3_RETFI</name>
<keyword evidence="3" id="KW-1185">Reference proteome</keyword>
<proteinExistence type="predicted"/>
<reference evidence="2 3" key="1">
    <citation type="journal article" date="2013" name="Curr. Biol.">
        <title>The Genome of the Foraminiferan Reticulomyxa filosa.</title>
        <authorList>
            <person name="Glockner G."/>
            <person name="Hulsmann N."/>
            <person name="Schleicher M."/>
            <person name="Noegel A.A."/>
            <person name="Eichinger L."/>
            <person name="Gallinger C."/>
            <person name="Pawlowski J."/>
            <person name="Sierra R."/>
            <person name="Euteneuer U."/>
            <person name="Pillet L."/>
            <person name="Moustafa A."/>
            <person name="Platzer M."/>
            <person name="Groth M."/>
            <person name="Szafranski K."/>
            <person name="Schliwa M."/>
        </authorList>
    </citation>
    <scope>NUCLEOTIDE SEQUENCE [LARGE SCALE GENOMIC DNA]</scope>
</reference>
<dbReference type="InterPro" id="IPR011990">
    <property type="entry name" value="TPR-like_helical_dom_sf"/>
</dbReference>
<accession>X6P2R3</accession>
<keyword evidence="1" id="KW-0472">Membrane</keyword>
<evidence type="ECO:0000313" key="2">
    <source>
        <dbReference type="EMBL" id="ETO32516.1"/>
    </source>
</evidence>
<protein>
    <submittedName>
        <fullName evidence="2">Uncharacterized protein</fullName>
    </submittedName>
</protein>
<organism evidence="2 3">
    <name type="scientific">Reticulomyxa filosa</name>
    <dbReference type="NCBI Taxonomy" id="46433"/>
    <lineage>
        <taxon>Eukaryota</taxon>
        <taxon>Sar</taxon>
        <taxon>Rhizaria</taxon>
        <taxon>Retaria</taxon>
        <taxon>Foraminifera</taxon>
        <taxon>Monothalamids</taxon>
        <taxon>Reticulomyxidae</taxon>
        <taxon>Reticulomyxa</taxon>
    </lineage>
</organism>
<comment type="caution">
    <text evidence="2">The sequence shown here is derived from an EMBL/GenBank/DDBJ whole genome shotgun (WGS) entry which is preliminary data.</text>
</comment>
<evidence type="ECO:0000313" key="3">
    <source>
        <dbReference type="Proteomes" id="UP000023152"/>
    </source>
</evidence>
<evidence type="ECO:0000256" key="1">
    <source>
        <dbReference type="SAM" id="Phobius"/>
    </source>
</evidence>
<dbReference type="Gene3D" id="1.25.40.10">
    <property type="entry name" value="Tetratricopeptide repeat domain"/>
    <property type="match status" value="1"/>
</dbReference>
<keyword evidence="1" id="KW-0812">Transmembrane</keyword>
<sequence length="424" mass="49861">MQCRVLLRYVPKIFSFSSQGEVREKKIKQQTVKHLDVTINQKSVIIRKPDRQLIVDPTSEERRKMYEYITAIKACKESKNTDTAIKIFGTVMERKWSIDILQLFHAMIEVLSHSKQLSMSYDLFTKMKPLDITHNSIKKKKKTIRTHMHNDVCVLFVAFFFFLNAKIFDGLYVNGERSLLLQNFEQLVSESEKEHKDENTKRKDRAIIYSVLDKVIQTYGETKELRTCEALLHKWLPRLHSDNDNNNNNNNNKSPPTPLEQTISYQSLFNRIVNAWMYVCVSQGNVSTAQQCLRQCVSKSPLYAGANVNTSSCLVYNDCQVFLLWHSFQSKSGDLTKESAIDLYQFCVHKERIFVYCFFFFFESKTMNDWIKKERHLRAVMSSICKSKYSIMRWQPTQMRKTGKLHLAFGKTWFATIFDRTMKR</sequence>
<dbReference type="AlphaFoldDB" id="X6P2R3"/>
<dbReference type="EMBL" id="ASPP01004151">
    <property type="protein sequence ID" value="ETO32516.1"/>
    <property type="molecule type" value="Genomic_DNA"/>
</dbReference>
<dbReference type="Proteomes" id="UP000023152">
    <property type="component" value="Unassembled WGS sequence"/>
</dbReference>
<feature type="transmembrane region" description="Helical" evidence="1">
    <location>
        <begin position="148"/>
        <end position="168"/>
    </location>
</feature>
<keyword evidence="1" id="KW-1133">Transmembrane helix</keyword>
<gene>
    <name evidence="2" type="ORF">RFI_04598</name>
</gene>